<evidence type="ECO:0000313" key="2">
    <source>
        <dbReference type="EMBL" id="TCT13068.1"/>
    </source>
</evidence>
<dbReference type="EMBL" id="SMAL01000009">
    <property type="protein sequence ID" value="TCT13068.1"/>
    <property type="molecule type" value="Genomic_DNA"/>
</dbReference>
<keyword evidence="1" id="KW-0812">Transmembrane</keyword>
<feature type="transmembrane region" description="Helical" evidence="1">
    <location>
        <begin position="66"/>
        <end position="87"/>
    </location>
</feature>
<protein>
    <submittedName>
        <fullName evidence="2">Uncharacterized protein</fullName>
    </submittedName>
</protein>
<reference evidence="2 3" key="1">
    <citation type="submission" date="2019-03" db="EMBL/GenBank/DDBJ databases">
        <title>Genomic Encyclopedia of Type Strains, Phase IV (KMG-IV): sequencing the most valuable type-strain genomes for metagenomic binning, comparative biology and taxonomic classification.</title>
        <authorList>
            <person name="Goeker M."/>
        </authorList>
    </citation>
    <scope>NUCLEOTIDE SEQUENCE [LARGE SCALE GENOMIC DNA]</scope>
    <source>
        <strain evidence="2 3">DSM 24629</strain>
    </source>
</reference>
<evidence type="ECO:0000256" key="1">
    <source>
        <dbReference type="SAM" id="Phobius"/>
    </source>
</evidence>
<accession>A0A4R3MK50</accession>
<name>A0A4R3MK50_9FIRM</name>
<keyword evidence="3" id="KW-1185">Reference proteome</keyword>
<keyword evidence="1" id="KW-1133">Transmembrane helix</keyword>
<dbReference type="Proteomes" id="UP000294902">
    <property type="component" value="Unassembled WGS sequence"/>
</dbReference>
<proteinExistence type="predicted"/>
<organism evidence="2 3">
    <name type="scientific">Natranaerovirga pectinivora</name>
    <dbReference type="NCBI Taxonomy" id="682400"/>
    <lineage>
        <taxon>Bacteria</taxon>
        <taxon>Bacillati</taxon>
        <taxon>Bacillota</taxon>
        <taxon>Clostridia</taxon>
        <taxon>Lachnospirales</taxon>
        <taxon>Natranaerovirgaceae</taxon>
        <taxon>Natranaerovirga</taxon>
    </lineage>
</organism>
<keyword evidence="1" id="KW-0472">Membrane</keyword>
<comment type="caution">
    <text evidence="2">The sequence shown here is derived from an EMBL/GenBank/DDBJ whole genome shotgun (WGS) entry which is preliminary data.</text>
</comment>
<sequence>MNMIQIILILILIPFNMKIFKAIKEYLFPDKYEYIELQRLILSKDTFKVNKSKYQRADSIQEVKIILLYLICLIILIIEFCLMYEMFNKFI</sequence>
<dbReference type="AlphaFoldDB" id="A0A4R3MK50"/>
<evidence type="ECO:0000313" key="3">
    <source>
        <dbReference type="Proteomes" id="UP000294902"/>
    </source>
</evidence>
<gene>
    <name evidence="2" type="ORF">EDC18_10931</name>
</gene>